<comment type="caution">
    <text evidence="1">The sequence shown here is derived from an EMBL/GenBank/DDBJ whole genome shotgun (WGS) entry which is preliminary data.</text>
</comment>
<reference evidence="1 2" key="1">
    <citation type="submission" date="2020-04" db="EMBL/GenBank/DDBJ databases">
        <authorList>
            <person name="Wallbank WR R."/>
            <person name="Pardo Diaz C."/>
            <person name="Kozak K."/>
            <person name="Martin S."/>
            <person name="Jiggins C."/>
            <person name="Moest M."/>
            <person name="Warren A I."/>
            <person name="Byers J.R.P. K."/>
            <person name="Montejo-Kovacevich G."/>
            <person name="Yen C E."/>
        </authorList>
    </citation>
    <scope>NUCLEOTIDE SEQUENCE [LARGE SCALE GENOMIC DNA]</scope>
</reference>
<evidence type="ECO:0000313" key="2">
    <source>
        <dbReference type="Proteomes" id="UP000494106"/>
    </source>
</evidence>
<gene>
    <name evidence="1" type="ORF">APLA_LOCUS3905</name>
</gene>
<dbReference type="EMBL" id="CADEBC010000369">
    <property type="protein sequence ID" value="CAB3229265.1"/>
    <property type="molecule type" value="Genomic_DNA"/>
</dbReference>
<accession>A0A8S0Z954</accession>
<dbReference type="OrthoDB" id="7466210at2759"/>
<evidence type="ECO:0000313" key="1">
    <source>
        <dbReference type="EMBL" id="CAB3229265.1"/>
    </source>
</evidence>
<organism evidence="1 2">
    <name type="scientific">Arctia plantaginis</name>
    <name type="common">Wood tiger moth</name>
    <name type="synonym">Phalaena plantaginis</name>
    <dbReference type="NCBI Taxonomy" id="874455"/>
    <lineage>
        <taxon>Eukaryota</taxon>
        <taxon>Metazoa</taxon>
        <taxon>Ecdysozoa</taxon>
        <taxon>Arthropoda</taxon>
        <taxon>Hexapoda</taxon>
        <taxon>Insecta</taxon>
        <taxon>Pterygota</taxon>
        <taxon>Neoptera</taxon>
        <taxon>Endopterygota</taxon>
        <taxon>Lepidoptera</taxon>
        <taxon>Glossata</taxon>
        <taxon>Ditrysia</taxon>
        <taxon>Noctuoidea</taxon>
        <taxon>Erebidae</taxon>
        <taxon>Arctiinae</taxon>
        <taxon>Arctia</taxon>
    </lineage>
</organism>
<sequence length="93" mass="9868">MTQSTSPFRVMHQVTATKAIDSRSQDQMGRIFGCKPRAGRSTDVCGGRGGCELGQQCGQGIDPPPHAVCPTHRAYASTANVPSLLCKPSTFAF</sequence>
<dbReference type="Proteomes" id="UP000494106">
    <property type="component" value="Unassembled WGS sequence"/>
</dbReference>
<dbReference type="AlphaFoldDB" id="A0A8S0Z954"/>
<name>A0A8S0Z954_ARCPL</name>
<protein>
    <submittedName>
        <fullName evidence="1">Uncharacterized protein</fullName>
    </submittedName>
</protein>
<proteinExistence type="predicted"/>
<keyword evidence="2" id="KW-1185">Reference proteome</keyword>